<evidence type="ECO:0000256" key="7">
    <source>
        <dbReference type="ARBA" id="ARBA00023136"/>
    </source>
</evidence>
<dbReference type="SUPFAM" id="SSF46626">
    <property type="entry name" value="Cytochrome c"/>
    <property type="match status" value="1"/>
</dbReference>
<feature type="signal peptide" evidence="10">
    <location>
        <begin position="1"/>
        <end position="20"/>
    </location>
</feature>
<keyword evidence="5 9" id="KW-1133">Transmembrane helix</keyword>
<evidence type="ECO:0000256" key="5">
    <source>
        <dbReference type="ARBA" id="ARBA00022989"/>
    </source>
</evidence>
<keyword evidence="6 8" id="KW-0408">Iron</keyword>
<keyword evidence="7 9" id="KW-0472">Membrane</keyword>
<proteinExistence type="predicted"/>
<name>A0ABU1D2N1_9BURK</name>
<feature type="chain" id="PRO_5047060431" evidence="10">
    <location>
        <begin position="21"/>
        <end position="282"/>
    </location>
</feature>
<dbReference type="InterPro" id="IPR036909">
    <property type="entry name" value="Cyt_c-like_dom_sf"/>
</dbReference>
<accession>A0ABU1D2N1</accession>
<evidence type="ECO:0000313" key="13">
    <source>
        <dbReference type="Proteomes" id="UP001232156"/>
    </source>
</evidence>
<keyword evidence="2 8" id="KW-0349">Heme</keyword>
<evidence type="ECO:0000256" key="2">
    <source>
        <dbReference type="ARBA" id="ARBA00022617"/>
    </source>
</evidence>
<evidence type="ECO:0000256" key="1">
    <source>
        <dbReference type="ARBA" id="ARBA00004370"/>
    </source>
</evidence>
<keyword evidence="10" id="KW-0732">Signal</keyword>
<evidence type="ECO:0000256" key="9">
    <source>
        <dbReference type="SAM" id="Phobius"/>
    </source>
</evidence>
<dbReference type="Proteomes" id="UP001232156">
    <property type="component" value="Unassembled WGS sequence"/>
</dbReference>
<gene>
    <name evidence="12" type="ORF">Q8947_01725</name>
</gene>
<comment type="caution">
    <text evidence="12">The sequence shown here is derived from an EMBL/GenBank/DDBJ whole genome shotgun (WGS) entry which is preliminary data.</text>
</comment>
<dbReference type="InterPro" id="IPR002326">
    <property type="entry name" value="Cyt_c1"/>
</dbReference>
<keyword evidence="3 9" id="KW-0812">Transmembrane</keyword>
<evidence type="ECO:0000256" key="4">
    <source>
        <dbReference type="ARBA" id="ARBA00022723"/>
    </source>
</evidence>
<dbReference type="EMBL" id="JAUZQE010000003">
    <property type="protein sequence ID" value="MDR4124700.1"/>
    <property type="molecule type" value="Genomic_DNA"/>
</dbReference>
<evidence type="ECO:0000256" key="8">
    <source>
        <dbReference type="PROSITE-ProRule" id="PRU00433"/>
    </source>
</evidence>
<protein>
    <submittedName>
        <fullName evidence="12">Cytochrome c1</fullName>
    </submittedName>
</protein>
<dbReference type="PANTHER" id="PTHR10266:SF3">
    <property type="entry name" value="CYTOCHROME C1, HEME PROTEIN, MITOCHONDRIAL"/>
    <property type="match status" value="1"/>
</dbReference>
<evidence type="ECO:0000313" key="12">
    <source>
        <dbReference type="EMBL" id="MDR4124700.1"/>
    </source>
</evidence>
<dbReference type="InterPro" id="IPR009056">
    <property type="entry name" value="Cyt_c-like_dom"/>
</dbReference>
<dbReference type="Gene3D" id="1.10.760.10">
    <property type="entry name" value="Cytochrome c-like domain"/>
    <property type="match status" value="1"/>
</dbReference>
<comment type="subcellular location">
    <subcellularLocation>
        <location evidence="1">Membrane</location>
    </subcellularLocation>
</comment>
<evidence type="ECO:0000256" key="10">
    <source>
        <dbReference type="SAM" id="SignalP"/>
    </source>
</evidence>
<dbReference type="PANTHER" id="PTHR10266">
    <property type="entry name" value="CYTOCHROME C1"/>
    <property type="match status" value="1"/>
</dbReference>
<evidence type="ECO:0000259" key="11">
    <source>
        <dbReference type="PROSITE" id="PS51007"/>
    </source>
</evidence>
<feature type="transmembrane region" description="Helical" evidence="9">
    <location>
        <begin position="255"/>
        <end position="273"/>
    </location>
</feature>
<dbReference type="PROSITE" id="PS51007">
    <property type="entry name" value="CYTC"/>
    <property type="match status" value="1"/>
</dbReference>
<evidence type="ECO:0000256" key="6">
    <source>
        <dbReference type="ARBA" id="ARBA00023004"/>
    </source>
</evidence>
<reference evidence="12 13" key="1">
    <citation type="submission" date="2023-08" db="EMBL/GenBank/DDBJ databases">
        <title>Alcaligenaceae gen. nov., a novel taxon isolated from the sludge of Yixing Pesticide Factory.</title>
        <authorList>
            <person name="Ruan L."/>
        </authorList>
    </citation>
    <scope>NUCLEOTIDE SEQUENCE [LARGE SCALE GENOMIC DNA]</scope>
    <source>
        <strain evidence="12 13">LG-2</strain>
    </source>
</reference>
<organism evidence="12 13">
    <name type="scientific">Yanghanlia caeni</name>
    <dbReference type="NCBI Taxonomy" id="3064283"/>
    <lineage>
        <taxon>Bacteria</taxon>
        <taxon>Pseudomonadati</taxon>
        <taxon>Pseudomonadota</taxon>
        <taxon>Betaproteobacteria</taxon>
        <taxon>Burkholderiales</taxon>
        <taxon>Alcaligenaceae</taxon>
        <taxon>Yanghanlia</taxon>
    </lineage>
</organism>
<dbReference type="Pfam" id="PF02167">
    <property type="entry name" value="Cytochrom_C1"/>
    <property type="match status" value="2"/>
</dbReference>
<dbReference type="RefSeq" id="WP_165276879.1">
    <property type="nucleotide sequence ID" value="NZ_JAUZQE010000003.1"/>
</dbReference>
<feature type="domain" description="Cytochrome c" evidence="11">
    <location>
        <begin position="38"/>
        <end position="245"/>
    </location>
</feature>
<sequence>MIKKLITTIALSLTCAVSFAAEGGYPLERAPERINDMAALQNGAKLFVNYCLGCHSANSMRYNRLTDIGLTEEQIKRNLLFTTDKVGDLMEIAMRRDDATAWFGAAPPDLSVIARAKSVNLGPTGVDYIYTFLRTFYRDTSKPIGWDNLVFPSVGMPHALWQLQGPRSMERDTIALVDADDGSKQWQRTVAKYDAQGFSQITTEVLQGYNGSPVDKVTFTPVDAKAAAAFDSQVADLANFLGWMAEPVQLERKRLGVWVLLFLILFFGVAWRLNAVYWKDVK</sequence>
<keyword evidence="13" id="KW-1185">Reference proteome</keyword>
<keyword evidence="4 8" id="KW-0479">Metal-binding</keyword>
<evidence type="ECO:0000256" key="3">
    <source>
        <dbReference type="ARBA" id="ARBA00022692"/>
    </source>
</evidence>